<feature type="binding site" evidence="11">
    <location>
        <begin position="67"/>
        <end position="68"/>
    </location>
    <ligand>
        <name>S-adenosyl-L-methionine</name>
        <dbReference type="ChEBI" id="CHEBI:59789"/>
    </ligand>
</feature>
<feature type="binding site" evidence="11">
    <location>
        <position position="124"/>
    </location>
    <ligand>
        <name>S-adenosyl-L-methionine</name>
        <dbReference type="ChEBI" id="CHEBI:59789"/>
    </ligand>
</feature>
<comment type="caution">
    <text evidence="13">The sequence shown here is derived from an EMBL/GenBank/DDBJ whole genome shotgun (WGS) entry which is preliminary data.</text>
</comment>
<comment type="subunit">
    <text evidence="11">Forms a complex with TRM82.</text>
</comment>
<dbReference type="InterPro" id="IPR029063">
    <property type="entry name" value="SAM-dependent_MTases_sf"/>
</dbReference>
<dbReference type="STRING" id="1246581.A0A2H9TLK9"/>
<evidence type="ECO:0000313" key="13">
    <source>
        <dbReference type="EMBL" id="PJF18624.1"/>
    </source>
</evidence>
<feature type="binding site" evidence="11">
    <location>
        <position position="44"/>
    </location>
    <ligand>
        <name>S-adenosyl-L-methionine</name>
        <dbReference type="ChEBI" id="CHEBI:59789"/>
    </ligand>
</feature>
<feature type="active site" evidence="11">
    <location>
        <position position="127"/>
    </location>
</feature>
<name>A0A2H9TLK9_9FUNG</name>
<dbReference type="Gene3D" id="3.40.50.150">
    <property type="entry name" value="Vaccinia Virus protein VP39"/>
    <property type="match status" value="1"/>
</dbReference>
<dbReference type="Pfam" id="PF02390">
    <property type="entry name" value="Methyltransf_4"/>
    <property type="match status" value="1"/>
</dbReference>
<dbReference type="GO" id="GO:0008176">
    <property type="term" value="F:tRNA (guanine(46)-N7)-methyltransferase activity"/>
    <property type="evidence" value="ECO:0007669"/>
    <property type="project" value="UniProtKB-UniRule"/>
</dbReference>
<evidence type="ECO:0000256" key="8">
    <source>
        <dbReference type="ARBA" id="ARBA00022884"/>
    </source>
</evidence>
<keyword evidence="5 11" id="KW-0808">Transferase</keyword>
<keyword evidence="4 11" id="KW-0489">Methyltransferase</keyword>
<feature type="region of interest" description="Disordered" evidence="12">
    <location>
        <begin position="1"/>
        <end position="23"/>
    </location>
</feature>
<gene>
    <name evidence="11" type="primary">TRM8</name>
    <name evidence="13" type="ORF">PSACC_01566</name>
</gene>
<dbReference type="EC" id="2.1.1.33" evidence="11"/>
<dbReference type="PROSITE" id="PS51625">
    <property type="entry name" value="SAM_MT_TRMB"/>
    <property type="match status" value="1"/>
</dbReference>
<evidence type="ECO:0000256" key="6">
    <source>
        <dbReference type="ARBA" id="ARBA00022691"/>
    </source>
</evidence>
<dbReference type="Proteomes" id="UP000240830">
    <property type="component" value="Unassembled WGS sequence"/>
</dbReference>
<dbReference type="CDD" id="cd02440">
    <property type="entry name" value="AdoMet_MTases"/>
    <property type="match status" value="1"/>
</dbReference>
<evidence type="ECO:0000256" key="1">
    <source>
        <dbReference type="ARBA" id="ARBA00000142"/>
    </source>
</evidence>
<comment type="function">
    <text evidence="11">Catalyzes the formation of N(7)-methylguanine at position 46 (m7G46) in tRNA.</text>
</comment>
<dbReference type="AlphaFoldDB" id="A0A2H9TLK9"/>
<feature type="binding site" evidence="11">
    <location>
        <begin position="202"/>
        <end position="204"/>
    </location>
    <ligand>
        <name>S-adenosyl-L-methionine</name>
        <dbReference type="ChEBI" id="CHEBI:59789"/>
    </ligand>
</feature>
<evidence type="ECO:0000256" key="5">
    <source>
        <dbReference type="ARBA" id="ARBA00022679"/>
    </source>
</evidence>
<keyword evidence="9 11" id="KW-0539">Nucleus</keyword>
<proteinExistence type="inferred from homology"/>
<dbReference type="InterPro" id="IPR003358">
    <property type="entry name" value="tRNA_(Gua-N-7)_MeTrfase_Trmb"/>
</dbReference>
<dbReference type="PANTHER" id="PTHR23417:SF16">
    <property type="entry name" value="TRNA (GUANINE-N(7)-)-METHYLTRANSFERASE"/>
    <property type="match status" value="1"/>
</dbReference>
<evidence type="ECO:0000256" key="10">
    <source>
        <dbReference type="ARBA" id="ARBA00060552"/>
    </source>
</evidence>
<dbReference type="InterPro" id="IPR025763">
    <property type="entry name" value="Trm8_euk"/>
</dbReference>
<dbReference type="FunFam" id="3.40.50.150:FF:000060">
    <property type="entry name" value="tRNA (guanine-N(7)-)-methyltransferase"/>
    <property type="match status" value="1"/>
</dbReference>
<evidence type="ECO:0000256" key="3">
    <source>
        <dbReference type="ARBA" id="ARBA00022555"/>
    </source>
</evidence>
<protein>
    <recommendedName>
        <fullName evidence="11">tRNA (guanine-N(7)-)-methyltransferase</fullName>
        <ecNumber evidence="11">2.1.1.33</ecNumber>
    </recommendedName>
    <alternativeName>
        <fullName evidence="11">Transfer RNA methyltransferase 8</fullName>
    </alternativeName>
    <alternativeName>
        <fullName evidence="11">tRNA (guanine(46)-N(7))-methyltransferase</fullName>
    </alternativeName>
    <alternativeName>
        <fullName evidence="11">tRNA(m7G46)-methyltransferase</fullName>
    </alternativeName>
</protein>
<evidence type="ECO:0000256" key="11">
    <source>
        <dbReference type="HAMAP-Rule" id="MF_03055"/>
    </source>
</evidence>
<dbReference type="GO" id="GO:0005634">
    <property type="term" value="C:nucleus"/>
    <property type="evidence" value="ECO:0007669"/>
    <property type="project" value="UniProtKB-SubCell"/>
</dbReference>
<keyword evidence="14" id="KW-1185">Reference proteome</keyword>
<dbReference type="SUPFAM" id="SSF53335">
    <property type="entry name" value="S-adenosyl-L-methionine-dependent methyltransferases"/>
    <property type="match status" value="1"/>
</dbReference>
<keyword evidence="3 11" id="KW-0820">tRNA-binding</keyword>
<dbReference type="EMBL" id="MTSL01000112">
    <property type="protein sequence ID" value="PJF18624.1"/>
    <property type="molecule type" value="Genomic_DNA"/>
</dbReference>
<dbReference type="NCBIfam" id="TIGR00091">
    <property type="entry name" value="tRNA (guanosine(46)-N7)-methyltransferase TrmB"/>
    <property type="match status" value="1"/>
</dbReference>
<sequence length="229" mass="26256">MTSSSMPYKIIPDKSSPVNPQSMDWSTLFPEKPAEAKVEFADVGCGYGGLLVALAPIFPDKYMLGMEIRIKVSDYVQKRIEALRANAAPADDAHYQNIAVLRSNAMKFLPNMFEKGQLSKMFFLFPDPHFKKKKHKARIISSTLLSEYAYALRPDGMLYTVTDVPDLHEWMKSHLDEHVLFERIPDEDLVDDPVIQCVMTRTEEGLKVQREGRDKYLAVYRRVKHEGEQ</sequence>
<accession>A0A2H9TLK9</accession>
<dbReference type="GO" id="GO:0106143">
    <property type="term" value="C:tRNA (m7G46) methyltransferase complex"/>
    <property type="evidence" value="ECO:0007669"/>
    <property type="project" value="EnsemblFungi"/>
</dbReference>
<evidence type="ECO:0000313" key="14">
    <source>
        <dbReference type="Proteomes" id="UP000240830"/>
    </source>
</evidence>
<evidence type="ECO:0000256" key="4">
    <source>
        <dbReference type="ARBA" id="ARBA00022603"/>
    </source>
</evidence>
<dbReference type="OrthoDB" id="47276at2759"/>
<evidence type="ECO:0000256" key="7">
    <source>
        <dbReference type="ARBA" id="ARBA00022694"/>
    </source>
</evidence>
<feature type="binding site" evidence="11">
    <location>
        <begin position="104"/>
        <end position="105"/>
    </location>
    <ligand>
        <name>S-adenosyl-L-methionine</name>
        <dbReference type="ChEBI" id="CHEBI:59789"/>
    </ligand>
</feature>
<comment type="catalytic activity">
    <reaction evidence="1 11">
        <text>guanosine(46) in tRNA + S-adenosyl-L-methionine = N(7)-methylguanosine(46) in tRNA + S-adenosyl-L-homocysteine</text>
        <dbReference type="Rhea" id="RHEA:42708"/>
        <dbReference type="Rhea" id="RHEA-COMP:10188"/>
        <dbReference type="Rhea" id="RHEA-COMP:10189"/>
        <dbReference type="ChEBI" id="CHEBI:57856"/>
        <dbReference type="ChEBI" id="CHEBI:59789"/>
        <dbReference type="ChEBI" id="CHEBI:74269"/>
        <dbReference type="ChEBI" id="CHEBI:74480"/>
        <dbReference type="EC" id="2.1.1.33"/>
    </reaction>
</comment>
<keyword evidence="6 11" id="KW-0949">S-adenosyl-L-methionine</keyword>
<keyword evidence="7 11" id="KW-0819">tRNA processing</keyword>
<dbReference type="UniPathway" id="UPA00989"/>
<dbReference type="HAMAP" id="MF_03055">
    <property type="entry name" value="tRNA_methyltr_TrmB_euk"/>
    <property type="match status" value="1"/>
</dbReference>
<evidence type="ECO:0000256" key="12">
    <source>
        <dbReference type="SAM" id="MobiDB-lite"/>
    </source>
</evidence>
<comment type="subcellular location">
    <subcellularLocation>
        <location evidence="2 11">Nucleus</location>
    </subcellularLocation>
</comment>
<evidence type="ECO:0000256" key="2">
    <source>
        <dbReference type="ARBA" id="ARBA00004123"/>
    </source>
</evidence>
<dbReference type="PANTHER" id="PTHR23417">
    <property type="entry name" value="3-DEOXY-D-MANNO-OCTULOSONIC-ACID TRANSFERASE/TRNA GUANINE-N 7 - -METHYLTRANSFERASE"/>
    <property type="match status" value="1"/>
</dbReference>
<comment type="similarity">
    <text evidence="11">Belongs to the class I-like SAM-binding methyltransferase superfamily. TrmB family.</text>
</comment>
<reference evidence="13 14" key="1">
    <citation type="submission" date="2016-10" db="EMBL/GenBank/DDBJ databases">
        <title>The genome of Paramicrosporidium saccamoebae is the missing link in understanding Cryptomycota and Microsporidia evolution.</title>
        <authorList>
            <person name="Quandt C.A."/>
            <person name="Beaudet D."/>
            <person name="Corsaro D."/>
            <person name="Michel R."/>
            <person name="Corradi N."/>
            <person name="James T."/>
        </authorList>
    </citation>
    <scope>NUCLEOTIDE SEQUENCE [LARGE SCALE GENOMIC DNA]</scope>
    <source>
        <strain evidence="13 14">KSL3</strain>
    </source>
</reference>
<comment type="pathway">
    <text evidence="10 11">tRNA modification; N(7)-methylguanine-tRNA biosynthesis.</text>
</comment>
<organism evidence="13 14">
    <name type="scientific">Paramicrosporidium saccamoebae</name>
    <dbReference type="NCBI Taxonomy" id="1246581"/>
    <lineage>
        <taxon>Eukaryota</taxon>
        <taxon>Fungi</taxon>
        <taxon>Fungi incertae sedis</taxon>
        <taxon>Cryptomycota</taxon>
        <taxon>Cryptomycota incertae sedis</taxon>
        <taxon>Paramicrosporidium</taxon>
    </lineage>
</organism>
<dbReference type="GO" id="GO:0000049">
    <property type="term" value="F:tRNA binding"/>
    <property type="evidence" value="ECO:0007669"/>
    <property type="project" value="UniProtKB-UniRule"/>
</dbReference>
<keyword evidence="8 11" id="KW-0694">RNA-binding</keyword>
<evidence type="ECO:0000256" key="9">
    <source>
        <dbReference type="ARBA" id="ARBA00023242"/>
    </source>
</evidence>